<reference evidence="4" key="2">
    <citation type="submission" date="2013-07" db="EMBL/GenBank/DDBJ databases">
        <authorList>
            <consortium name="The Broad Institute Genome Sequencing Platform"/>
            <person name="Cuomo C."/>
            <person name="Litvintseva A."/>
            <person name="Chen Y."/>
            <person name="Heitman J."/>
            <person name="Sun S."/>
            <person name="Springer D."/>
            <person name="Dromer F."/>
            <person name="Young S.K."/>
            <person name="Zeng Q."/>
            <person name="Gargeya S."/>
            <person name="Fitzgerald M."/>
            <person name="Abouelleil A."/>
            <person name="Alvarado L."/>
            <person name="Berlin A.M."/>
            <person name="Chapman S.B."/>
            <person name="Dewar J."/>
            <person name="Goldberg J."/>
            <person name="Griggs A."/>
            <person name="Gujja S."/>
            <person name="Hansen M."/>
            <person name="Howarth C."/>
            <person name="Imamovic A."/>
            <person name="Larimer J."/>
            <person name="McCowan C."/>
            <person name="Murphy C."/>
            <person name="Pearson M."/>
            <person name="Priest M."/>
            <person name="Roberts A."/>
            <person name="Saif S."/>
            <person name="Shea T."/>
            <person name="Sykes S."/>
            <person name="Wortman J."/>
            <person name="Nusbaum C."/>
            <person name="Birren B."/>
        </authorList>
    </citation>
    <scope>NUCLEOTIDE SEQUENCE</scope>
    <source>
        <strain evidence="4">CBS 10118</strain>
    </source>
</reference>
<evidence type="ECO:0000313" key="4">
    <source>
        <dbReference type="EMBL" id="WVW85920.1"/>
    </source>
</evidence>
<keyword evidence="5" id="KW-1185">Reference proteome</keyword>
<dbReference type="GeneID" id="30212077"/>
<dbReference type="OrthoDB" id="2560820at2759"/>
<evidence type="ECO:0000256" key="2">
    <source>
        <dbReference type="SAM" id="SignalP"/>
    </source>
</evidence>
<name>A0A1B9FX31_9TREE</name>
<feature type="signal peptide" evidence="2">
    <location>
        <begin position="1"/>
        <end position="21"/>
    </location>
</feature>
<dbReference type="EMBL" id="KI894024">
    <property type="protein sequence ID" value="OCF23324.1"/>
    <property type="molecule type" value="Genomic_DNA"/>
</dbReference>
<evidence type="ECO:0008006" key="6">
    <source>
        <dbReference type="Google" id="ProtNLM"/>
    </source>
</evidence>
<feature type="region of interest" description="Disordered" evidence="1">
    <location>
        <begin position="26"/>
        <end position="50"/>
    </location>
</feature>
<feature type="chain" id="PRO_5042334685" description="DM13 domain-containing protein" evidence="2">
    <location>
        <begin position="22"/>
        <end position="209"/>
    </location>
</feature>
<dbReference type="Proteomes" id="UP000092730">
    <property type="component" value="Chromosome 7"/>
</dbReference>
<evidence type="ECO:0000313" key="3">
    <source>
        <dbReference type="EMBL" id="OCF23324.1"/>
    </source>
</evidence>
<organism evidence="3">
    <name type="scientific">Kwoniella bestiolae CBS 10118</name>
    <dbReference type="NCBI Taxonomy" id="1296100"/>
    <lineage>
        <taxon>Eukaryota</taxon>
        <taxon>Fungi</taxon>
        <taxon>Dikarya</taxon>
        <taxon>Basidiomycota</taxon>
        <taxon>Agaricomycotina</taxon>
        <taxon>Tremellomycetes</taxon>
        <taxon>Tremellales</taxon>
        <taxon>Cryptococcaceae</taxon>
        <taxon>Kwoniella</taxon>
    </lineage>
</organism>
<sequence length="209" mass="23170">MAFKLSLFLAIWAILASLSQAMATQGSGSGGAHEQQKKDQTPSPRDNGGKGYPSYSYNFDYLFTITYAFGQPSPIIFQTGITENINTFVGGILEGPAFNGHITKGVITNKFVQYYDTAIVFEEATWYGYFDNGDKGNGTFIAETSGLVDFDAYEQQRVKLTVSPGDYDWLQYSYILCGSIAFDLRTASAKQDCYRTYYGEKVVLPPIFP</sequence>
<evidence type="ECO:0000313" key="5">
    <source>
        <dbReference type="Proteomes" id="UP000092730"/>
    </source>
</evidence>
<dbReference type="VEuPathDB" id="FungiDB:I302_07678"/>
<reference evidence="3" key="1">
    <citation type="submission" date="2013-07" db="EMBL/GenBank/DDBJ databases">
        <title>The Genome Sequence of Cryptococcus bestiolae CBS10118.</title>
        <authorList>
            <consortium name="The Broad Institute Genome Sequencing Platform"/>
            <person name="Cuomo C."/>
            <person name="Litvintseva A."/>
            <person name="Chen Y."/>
            <person name="Heitman J."/>
            <person name="Sun S."/>
            <person name="Springer D."/>
            <person name="Dromer F."/>
            <person name="Young S.K."/>
            <person name="Zeng Q."/>
            <person name="Gargeya S."/>
            <person name="Fitzgerald M."/>
            <person name="Abouelleil A."/>
            <person name="Alvarado L."/>
            <person name="Berlin A.M."/>
            <person name="Chapman S.B."/>
            <person name="Dewar J."/>
            <person name="Goldberg J."/>
            <person name="Griggs A."/>
            <person name="Gujja S."/>
            <person name="Hansen M."/>
            <person name="Howarth C."/>
            <person name="Imamovic A."/>
            <person name="Larimer J."/>
            <person name="McCowan C."/>
            <person name="Murphy C."/>
            <person name="Pearson M."/>
            <person name="Priest M."/>
            <person name="Roberts A."/>
            <person name="Saif S."/>
            <person name="Shea T."/>
            <person name="Sykes S."/>
            <person name="Wortman J."/>
            <person name="Nusbaum C."/>
            <person name="Birren B."/>
        </authorList>
    </citation>
    <scope>NUCLEOTIDE SEQUENCE [LARGE SCALE GENOMIC DNA]</scope>
    <source>
        <strain evidence="3">CBS 10118</strain>
    </source>
</reference>
<keyword evidence="2" id="KW-0732">Signal</keyword>
<reference evidence="3" key="3">
    <citation type="submission" date="2014-01" db="EMBL/GenBank/DDBJ databases">
        <title>Evolution of pathogenesis and genome organization in the Tremellales.</title>
        <authorList>
            <person name="Cuomo C."/>
            <person name="Litvintseva A."/>
            <person name="Heitman J."/>
            <person name="Chen Y."/>
            <person name="Sun S."/>
            <person name="Springer D."/>
            <person name="Dromer F."/>
            <person name="Young S."/>
            <person name="Zeng Q."/>
            <person name="Chapman S."/>
            <person name="Gujja S."/>
            <person name="Saif S."/>
            <person name="Birren B."/>
        </authorList>
    </citation>
    <scope>NUCLEOTIDE SEQUENCE</scope>
    <source>
        <strain evidence="3">CBS 10118</strain>
    </source>
</reference>
<accession>A0A1B9FX31</accession>
<gene>
    <name evidence="3" type="ORF">I302_07678</name>
    <name evidence="4" type="ORF">I302_107958</name>
</gene>
<dbReference type="KEGG" id="kbi:30212077"/>
<protein>
    <recommendedName>
        <fullName evidence="6">DM13 domain-containing protein</fullName>
    </recommendedName>
</protein>
<dbReference type="RefSeq" id="XP_019044394.1">
    <property type="nucleotide sequence ID" value="XM_019194271.1"/>
</dbReference>
<proteinExistence type="predicted"/>
<dbReference type="EMBL" id="CP144547">
    <property type="protein sequence ID" value="WVW85920.1"/>
    <property type="molecule type" value="Genomic_DNA"/>
</dbReference>
<reference evidence="4" key="4">
    <citation type="submission" date="2024-02" db="EMBL/GenBank/DDBJ databases">
        <title>Comparative genomics of Cryptococcus and Kwoniella reveals pathogenesis evolution and contrasting modes of karyotype evolution via chromosome fusion or intercentromeric recombination.</title>
        <authorList>
            <person name="Coelho M.A."/>
            <person name="David-Palma M."/>
            <person name="Shea T."/>
            <person name="Bowers K."/>
            <person name="McGinley-Smith S."/>
            <person name="Mohammad A.W."/>
            <person name="Gnirke A."/>
            <person name="Yurkov A.M."/>
            <person name="Nowrousian M."/>
            <person name="Sun S."/>
            <person name="Cuomo C.A."/>
            <person name="Heitman J."/>
        </authorList>
    </citation>
    <scope>NUCLEOTIDE SEQUENCE</scope>
    <source>
        <strain evidence="4">CBS 10118</strain>
    </source>
</reference>
<dbReference type="AlphaFoldDB" id="A0A1B9FX31"/>
<evidence type="ECO:0000256" key="1">
    <source>
        <dbReference type="SAM" id="MobiDB-lite"/>
    </source>
</evidence>